<evidence type="ECO:0000256" key="3">
    <source>
        <dbReference type="SAM" id="SignalP"/>
    </source>
</evidence>
<feature type="domain" description="Sulfatase-modifying factor enzyme-like" evidence="4">
    <location>
        <begin position="73"/>
        <end position="179"/>
    </location>
</feature>
<dbReference type="Proteomes" id="UP000030765">
    <property type="component" value="Unassembled WGS sequence"/>
</dbReference>
<evidence type="ECO:0000259" key="4">
    <source>
        <dbReference type="Pfam" id="PF03781"/>
    </source>
</evidence>
<dbReference type="EMBL" id="ATLV01025306">
    <property type="status" value="NOT_ANNOTATED_CDS"/>
    <property type="molecule type" value="Genomic_DNA"/>
</dbReference>
<dbReference type="PANTHER" id="PTHR23150">
    <property type="entry name" value="SULFATASE MODIFYING FACTOR 1, 2"/>
    <property type="match status" value="1"/>
</dbReference>
<proteinExistence type="inferred from homology"/>
<dbReference type="VEuPathDB" id="VectorBase:ASIC020600"/>
<dbReference type="Pfam" id="PF03781">
    <property type="entry name" value="FGE-sulfatase"/>
    <property type="match status" value="1"/>
</dbReference>
<evidence type="ECO:0000313" key="7">
    <source>
        <dbReference type="Proteomes" id="UP000030765"/>
    </source>
</evidence>
<dbReference type="EnsemblMetazoa" id="ASIC020600-RA">
    <property type="protein sequence ID" value="ASIC020600-PA"/>
    <property type="gene ID" value="ASIC020600"/>
</dbReference>
<dbReference type="InterPro" id="IPR016187">
    <property type="entry name" value="CTDL_fold"/>
</dbReference>
<dbReference type="EMBL" id="KE525379">
    <property type="protein sequence ID" value="KFB52384.1"/>
    <property type="molecule type" value="Genomic_DNA"/>
</dbReference>
<dbReference type="InterPro" id="IPR005532">
    <property type="entry name" value="SUMF_dom"/>
</dbReference>
<evidence type="ECO:0000256" key="1">
    <source>
        <dbReference type="ARBA" id="ARBA00005310"/>
    </source>
</evidence>
<sequence>MEIHKSLFVVLIIQCLFVVQYVRPDCGCNKLKRQAEGQERPTEQVLFPDGKSEDHEPKPERLVDLVEHSKKYEKMSLIPGGEYIIGTDEPIFAKDRESPARTVSVDEFYLDQYEVSNGQFREFVDQTGYTTEAETFGDSFVFQQLLAEEVRKQYEDFRVAAAPWWYKSRLRTPNQNQSLQARSKLNRQNPFPLRFRKKKKKKKKNDDKLPEYQFIEEEVQEPGLQELALAMSAEENLKALDDMLNKTRFHGAIELKLKSYMTTFPRIKPLPVSDSVVEIDLANPDEDTWILQCPANVDLHSELLNKKINLSAPSSKIKNCSIPLTAIVKPNTGEQAVGLMCGSRIKSFVPAGLIRIRETPTLPDEMEMEENANTIEIPFPDDIRQRHPLLGYDFEESTVMPDPVKERLSLARKRAEQFYTTPVPVVAPSGGTVKKSKSKSKQIKQEPETVTIKTEPPSDVEDEFVSPTKSAKKRKAADTSTVPAPRKMIKLETLSQEDAPEHTQVGKKPTTIKREDVEDDISWLLNI</sequence>
<comment type="similarity">
    <text evidence="1">Belongs to the sulfatase-modifying factor family.</text>
</comment>
<feature type="region of interest" description="Disordered" evidence="2">
    <location>
        <begin position="39"/>
        <end position="59"/>
    </location>
</feature>
<feature type="chain" id="PRO_5001785100" evidence="3">
    <location>
        <begin position="25"/>
        <end position="527"/>
    </location>
</feature>
<organism evidence="5">
    <name type="scientific">Anopheles sinensis</name>
    <name type="common">Mosquito</name>
    <dbReference type="NCBI Taxonomy" id="74873"/>
    <lineage>
        <taxon>Eukaryota</taxon>
        <taxon>Metazoa</taxon>
        <taxon>Ecdysozoa</taxon>
        <taxon>Arthropoda</taxon>
        <taxon>Hexapoda</taxon>
        <taxon>Insecta</taxon>
        <taxon>Pterygota</taxon>
        <taxon>Neoptera</taxon>
        <taxon>Endopterygota</taxon>
        <taxon>Diptera</taxon>
        <taxon>Nematocera</taxon>
        <taxon>Culicoidea</taxon>
        <taxon>Culicidae</taxon>
        <taxon>Anophelinae</taxon>
        <taxon>Anopheles</taxon>
    </lineage>
</organism>
<reference evidence="6" key="2">
    <citation type="submission" date="2020-05" db="UniProtKB">
        <authorList>
            <consortium name="EnsemblMetazoa"/>
        </authorList>
    </citation>
    <scope>IDENTIFICATION</scope>
</reference>
<dbReference type="VEuPathDB" id="VectorBase:ASIS021591"/>
<feature type="compositionally biased region" description="Basic and acidic residues" evidence="2">
    <location>
        <begin position="50"/>
        <end position="59"/>
    </location>
</feature>
<dbReference type="OrthoDB" id="659at2759"/>
<dbReference type="GO" id="GO:0005783">
    <property type="term" value="C:endoplasmic reticulum"/>
    <property type="evidence" value="ECO:0007669"/>
    <property type="project" value="TreeGrafter"/>
</dbReference>
<reference evidence="5 7" key="1">
    <citation type="journal article" date="2014" name="BMC Genomics">
        <title>Genome sequence of Anopheles sinensis provides insight into genetics basis of mosquito competence for malaria parasites.</title>
        <authorList>
            <person name="Zhou D."/>
            <person name="Zhang D."/>
            <person name="Ding G."/>
            <person name="Shi L."/>
            <person name="Hou Q."/>
            <person name="Ye Y."/>
            <person name="Xu Y."/>
            <person name="Zhou H."/>
            <person name="Xiong C."/>
            <person name="Li S."/>
            <person name="Yu J."/>
            <person name="Hong S."/>
            <person name="Yu X."/>
            <person name="Zou P."/>
            <person name="Chen C."/>
            <person name="Chang X."/>
            <person name="Wang W."/>
            <person name="Lv Y."/>
            <person name="Sun Y."/>
            <person name="Ma L."/>
            <person name="Shen B."/>
            <person name="Zhu C."/>
        </authorList>
    </citation>
    <scope>NUCLEOTIDE SEQUENCE [LARGE SCALE GENOMIC DNA]</scope>
</reference>
<dbReference type="AlphaFoldDB" id="A0A084WQ90"/>
<name>A0A084WQ90_ANOSI</name>
<dbReference type="SUPFAM" id="SSF56436">
    <property type="entry name" value="C-type lectin-like"/>
    <property type="match status" value="1"/>
</dbReference>
<dbReference type="VEuPathDB" id="VectorBase:ASIS013668"/>
<keyword evidence="7" id="KW-1185">Reference proteome</keyword>
<dbReference type="Gene3D" id="3.90.1580.10">
    <property type="entry name" value="paralog of FGE (formylglycine-generating enzyme)"/>
    <property type="match status" value="1"/>
</dbReference>
<evidence type="ECO:0000313" key="6">
    <source>
        <dbReference type="EnsemblMetazoa" id="ASIC020600-PA"/>
    </source>
</evidence>
<dbReference type="STRING" id="74873.A0A084WQ90"/>
<evidence type="ECO:0000313" key="5">
    <source>
        <dbReference type="EMBL" id="KFB52384.1"/>
    </source>
</evidence>
<dbReference type="EMBL" id="ATLV01025305">
    <property type="status" value="NOT_ANNOTATED_CDS"/>
    <property type="molecule type" value="Genomic_DNA"/>
</dbReference>
<dbReference type="InterPro" id="IPR051043">
    <property type="entry name" value="Sulfatase_Mod_Factor_Kinase"/>
</dbReference>
<keyword evidence="3" id="KW-0732">Signal</keyword>
<dbReference type="GO" id="GO:0120147">
    <property type="term" value="F:formylglycine-generating oxidase activity"/>
    <property type="evidence" value="ECO:0007669"/>
    <property type="project" value="TreeGrafter"/>
</dbReference>
<gene>
    <name evidence="5" type="ORF">ZHAS_00020600</name>
</gene>
<protein>
    <submittedName>
        <fullName evidence="5">AGAP013122-PA-like protein</fullName>
    </submittedName>
    <submittedName>
        <fullName evidence="6">FGE-sulfatase domain-containing protein</fullName>
    </submittedName>
</protein>
<evidence type="ECO:0000256" key="2">
    <source>
        <dbReference type="SAM" id="MobiDB-lite"/>
    </source>
</evidence>
<feature type="region of interest" description="Disordered" evidence="2">
    <location>
        <begin position="429"/>
        <end position="511"/>
    </location>
</feature>
<accession>A0A084WQ90</accession>
<feature type="signal peptide" evidence="3">
    <location>
        <begin position="1"/>
        <end position="24"/>
    </location>
</feature>
<dbReference type="PANTHER" id="PTHR23150:SF19">
    <property type="entry name" value="FORMYLGLYCINE-GENERATING ENZYME"/>
    <property type="match status" value="1"/>
</dbReference>
<dbReference type="InterPro" id="IPR042095">
    <property type="entry name" value="SUMF_sf"/>
</dbReference>